<dbReference type="EMBL" id="SJPX01000002">
    <property type="protein sequence ID" value="TWU56087.1"/>
    <property type="molecule type" value="Genomic_DNA"/>
</dbReference>
<dbReference type="Gene3D" id="1.25.10.10">
    <property type="entry name" value="Leucine-rich Repeat Variant"/>
    <property type="match status" value="1"/>
</dbReference>
<dbReference type="InterPro" id="IPR013428">
    <property type="entry name" value="Membrane-bound_put_N"/>
</dbReference>
<protein>
    <submittedName>
        <fullName evidence="7">Cytochrome c</fullName>
    </submittedName>
</protein>
<dbReference type="Gene3D" id="2.120.10.30">
    <property type="entry name" value="TolB, C-terminal domain"/>
    <property type="match status" value="1"/>
</dbReference>
<evidence type="ECO:0000259" key="6">
    <source>
        <dbReference type="PROSITE" id="PS51007"/>
    </source>
</evidence>
<name>A0A5C6F6Q4_9BACT</name>
<dbReference type="Proteomes" id="UP000317977">
    <property type="component" value="Unassembled WGS sequence"/>
</dbReference>
<dbReference type="InterPro" id="IPR016024">
    <property type="entry name" value="ARM-type_fold"/>
</dbReference>
<evidence type="ECO:0000256" key="3">
    <source>
        <dbReference type="ARBA" id="ARBA00023004"/>
    </source>
</evidence>
<gene>
    <name evidence="7" type="ORF">Poly59_23910</name>
</gene>
<comment type="caution">
    <text evidence="7">The sequence shown here is derived from an EMBL/GenBank/DDBJ whole genome shotgun (WGS) entry which is preliminary data.</text>
</comment>
<feature type="chain" id="PRO_5023056747" evidence="5">
    <location>
        <begin position="19"/>
        <end position="999"/>
    </location>
</feature>
<dbReference type="SUPFAM" id="SSF48371">
    <property type="entry name" value="ARM repeat"/>
    <property type="match status" value="1"/>
</dbReference>
<keyword evidence="1 4" id="KW-0349">Heme</keyword>
<evidence type="ECO:0000256" key="5">
    <source>
        <dbReference type="SAM" id="SignalP"/>
    </source>
</evidence>
<dbReference type="InterPro" id="IPR055557">
    <property type="entry name" value="DUF7133"/>
</dbReference>
<dbReference type="Gene3D" id="1.10.760.10">
    <property type="entry name" value="Cytochrome c-like domain"/>
    <property type="match status" value="1"/>
</dbReference>
<dbReference type="NCBIfam" id="TIGR02603">
    <property type="entry name" value="CxxCH_TIGR02603"/>
    <property type="match status" value="1"/>
</dbReference>
<keyword evidence="8" id="KW-1185">Reference proteome</keyword>
<sequence precursor="true">MRLFLLFAFFVASPSGFADEQGGPTSALDVIESQQGGRHWVGQVTAPPKSPVESLAAIEIETGFEISLFAAEPLVRDPVAICFDQQGQMYAVEYGDYPIGPPAGGQPLSRIVMLEDTDHDGVADKRHVFAENLDFAHSLMAYKGGLLVGAKTKVLFLLDRDGDHVADVRQALFEGFNPAHPQMQIGNPRWGIDNWVYLNYGPGEVSSAEMPDKIVSMPRKDFRFHPHSMEFGADSGMGQYGNTIDRWGNRFYCTNRNPIMTTFLAPHVTARNPYHVVSQTSYDVAPSGGDSKVFPIVEMKSNYLSHAGTYTSACGTTAYTGDLGDESFQNSVFVCEPIGHLVTRSIVSSTSLKFTAKRAQSSSDFIASSDSWFRPASLAVGPDGALYLADMYRLWVEHPKFLPPEIADKLDWRAGEDRGRIYRITPSLATTSTALTPTSASQTFSIPTEPPDAVELLSESNGWRQFLGQRLLVENNELDQAAGVRELLTHPSATTRLHAIWTLHGLDSCTVADVLMMCRDTNAFCRCAALKLADPFLEDPRVLAAVVQSAGDKDQRVRFEAALSLHASDAFAATEALIALAVSDGLDSSFADGLLTSLKERAGLVISGLVRNESFLTHGRDGGIPLIKRLATIVGARGDLAELRELFKLLGENTNHAWWKSAAIVGLGDGLPRYRGPQGRLNLVAMMENPPAELANEIVNLRMIFDSGQQIAMDANMPIADRRAAIELLKYQSFASSATSFRELLSIHQPAELQLAGIDALRVSGASDAAEVLLDRWSQLGPAVRGDAVAFLLSRTESTRTTLAAMASGKMNPAALSIDQRVRLLKHSDPGVSNQASELFGGVVSSNRQQVAQEYESALTKAADANHGKEVFTRVCAACHRINGHGHLAGPDLSDVRNRSKAALLYDILDPNSKVEPSFVAYTILTLDGGIYTGLVESETDEVIVLKMAEGKSMLIGRAEIDQMKASEVSLMPEGIEKDITPQQMADLLAYLKDRNDEN</sequence>
<evidence type="ECO:0000313" key="8">
    <source>
        <dbReference type="Proteomes" id="UP000317977"/>
    </source>
</evidence>
<reference evidence="7 8" key="1">
    <citation type="submission" date="2019-02" db="EMBL/GenBank/DDBJ databases">
        <title>Deep-cultivation of Planctomycetes and their phenomic and genomic characterization uncovers novel biology.</title>
        <authorList>
            <person name="Wiegand S."/>
            <person name="Jogler M."/>
            <person name="Boedeker C."/>
            <person name="Pinto D."/>
            <person name="Vollmers J."/>
            <person name="Rivas-Marin E."/>
            <person name="Kohn T."/>
            <person name="Peeters S.H."/>
            <person name="Heuer A."/>
            <person name="Rast P."/>
            <person name="Oberbeckmann S."/>
            <person name="Bunk B."/>
            <person name="Jeske O."/>
            <person name="Meyerdierks A."/>
            <person name="Storesund J.E."/>
            <person name="Kallscheuer N."/>
            <person name="Luecker S."/>
            <person name="Lage O.M."/>
            <person name="Pohl T."/>
            <person name="Merkel B.J."/>
            <person name="Hornburger P."/>
            <person name="Mueller R.-W."/>
            <person name="Bruemmer F."/>
            <person name="Labrenz M."/>
            <person name="Spormann A.M."/>
            <person name="Op Den Camp H."/>
            <person name="Overmann J."/>
            <person name="Amann R."/>
            <person name="Jetten M.S.M."/>
            <person name="Mascher T."/>
            <person name="Medema M.H."/>
            <person name="Devos D.P."/>
            <person name="Kaster A.-K."/>
            <person name="Ovreas L."/>
            <person name="Rohde M."/>
            <person name="Galperin M.Y."/>
            <person name="Jogler C."/>
        </authorList>
    </citation>
    <scope>NUCLEOTIDE SEQUENCE [LARGE SCALE GENOMIC DNA]</scope>
    <source>
        <strain evidence="7 8">Poly59</strain>
    </source>
</reference>
<dbReference type="Pfam" id="PF00034">
    <property type="entry name" value="Cytochrom_C"/>
    <property type="match status" value="1"/>
</dbReference>
<feature type="domain" description="Cytochrome c" evidence="6">
    <location>
        <begin position="863"/>
        <end position="996"/>
    </location>
</feature>
<keyword evidence="5" id="KW-0732">Signal</keyword>
<dbReference type="SUPFAM" id="SSF63829">
    <property type="entry name" value="Calcium-dependent phosphotriesterase"/>
    <property type="match status" value="1"/>
</dbReference>
<evidence type="ECO:0000313" key="7">
    <source>
        <dbReference type="EMBL" id="TWU56087.1"/>
    </source>
</evidence>
<dbReference type="GO" id="GO:0020037">
    <property type="term" value="F:heme binding"/>
    <property type="evidence" value="ECO:0007669"/>
    <property type="project" value="InterPro"/>
</dbReference>
<evidence type="ECO:0000256" key="2">
    <source>
        <dbReference type="ARBA" id="ARBA00022723"/>
    </source>
</evidence>
<dbReference type="InterPro" id="IPR013427">
    <property type="entry name" value="Haem-bd_dom_put"/>
</dbReference>
<dbReference type="AlphaFoldDB" id="A0A5C6F6Q4"/>
<evidence type="ECO:0000256" key="4">
    <source>
        <dbReference type="PROSITE-ProRule" id="PRU00433"/>
    </source>
</evidence>
<evidence type="ECO:0000256" key="1">
    <source>
        <dbReference type="ARBA" id="ARBA00022617"/>
    </source>
</evidence>
<dbReference type="GO" id="GO:0046872">
    <property type="term" value="F:metal ion binding"/>
    <property type="evidence" value="ECO:0007669"/>
    <property type="project" value="UniProtKB-KW"/>
</dbReference>
<dbReference type="PROSITE" id="PS51007">
    <property type="entry name" value="CYTC"/>
    <property type="match status" value="1"/>
</dbReference>
<dbReference type="InterPro" id="IPR009056">
    <property type="entry name" value="Cyt_c-like_dom"/>
</dbReference>
<dbReference type="Pfam" id="PF23500">
    <property type="entry name" value="DUF7133"/>
    <property type="match status" value="1"/>
</dbReference>
<accession>A0A5C6F6Q4</accession>
<dbReference type="InterPro" id="IPR011989">
    <property type="entry name" value="ARM-like"/>
</dbReference>
<dbReference type="GO" id="GO:0009055">
    <property type="term" value="F:electron transfer activity"/>
    <property type="evidence" value="ECO:0007669"/>
    <property type="project" value="InterPro"/>
</dbReference>
<dbReference type="OrthoDB" id="230287at2"/>
<dbReference type="PANTHER" id="PTHR33546">
    <property type="entry name" value="LARGE, MULTIFUNCTIONAL SECRETED PROTEIN-RELATED"/>
    <property type="match status" value="1"/>
</dbReference>
<dbReference type="NCBIfam" id="TIGR02604">
    <property type="entry name" value="Piru_Ver_Nterm"/>
    <property type="match status" value="1"/>
</dbReference>
<dbReference type="PANTHER" id="PTHR33546:SF1">
    <property type="entry name" value="LARGE, MULTIFUNCTIONAL SECRETED PROTEIN"/>
    <property type="match status" value="1"/>
</dbReference>
<proteinExistence type="predicted"/>
<keyword evidence="2 4" id="KW-0479">Metal-binding</keyword>
<organism evidence="7 8">
    <name type="scientific">Rubripirellula reticaptiva</name>
    <dbReference type="NCBI Taxonomy" id="2528013"/>
    <lineage>
        <taxon>Bacteria</taxon>
        <taxon>Pseudomonadati</taxon>
        <taxon>Planctomycetota</taxon>
        <taxon>Planctomycetia</taxon>
        <taxon>Pirellulales</taxon>
        <taxon>Pirellulaceae</taxon>
        <taxon>Rubripirellula</taxon>
    </lineage>
</organism>
<dbReference type="RefSeq" id="WP_146534148.1">
    <property type="nucleotide sequence ID" value="NZ_SJPX01000002.1"/>
</dbReference>
<dbReference type="SUPFAM" id="SSF46626">
    <property type="entry name" value="Cytochrome c"/>
    <property type="match status" value="1"/>
</dbReference>
<dbReference type="InterPro" id="IPR036909">
    <property type="entry name" value="Cyt_c-like_dom_sf"/>
</dbReference>
<feature type="signal peptide" evidence="5">
    <location>
        <begin position="1"/>
        <end position="18"/>
    </location>
</feature>
<keyword evidence="3 4" id="KW-0408">Iron</keyword>
<dbReference type="InterPro" id="IPR011042">
    <property type="entry name" value="6-blade_b-propeller_TolB-like"/>
</dbReference>